<dbReference type="OMA" id="QKENDPY"/>
<dbReference type="STRING" id="6239.F44E5.15.1"/>
<dbReference type="InParanoid" id="E7EM38"/>
<evidence type="ECO:0000313" key="1">
    <source>
        <dbReference type="EMBL" id="CBY85346.1"/>
    </source>
</evidence>
<dbReference type="CTD" id="13187261"/>
<dbReference type="OrthoDB" id="1601181at2759"/>
<dbReference type="AlphaFoldDB" id="E7EM38"/>
<dbReference type="eggNOG" id="ENOG502QTS8">
    <property type="taxonomic scope" value="Eukaryota"/>
</dbReference>
<dbReference type="GeneID" id="13187261"/>
<reference evidence="1 2" key="1">
    <citation type="journal article" date="1998" name="Science">
        <title>Genome sequence of the nematode C. elegans: a platform for investigating biology.</title>
        <authorList>
            <consortium name="The C. elegans sequencing consortium"/>
            <person name="Sulson J.E."/>
            <person name="Waterston R."/>
        </authorList>
    </citation>
    <scope>NUCLEOTIDE SEQUENCE [LARGE SCALE GENOMIC DNA]</scope>
    <source>
        <strain evidence="1 2">Bristol N2</strain>
    </source>
</reference>
<dbReference type="Bgee" id="WBGene00206377">
    <property type="expression patterns" value="Expressed in embryo and 1 other cell type or tissue"/>
</dbReference>
<dbReference type="RefSeq" id="NP_001254314.1">
    <property type="nucleotide sequence ID" value="NM_001267385.1"/>
</dbReference>
<protein>
    <submittedName>
        <fullName evidence="1">N-acetyltransferase domain-containing protein</fullName>
    </submittedName>
</protein>
<dbReference type="PaxDb" id="6239-F44E5.15"/>
<dbReference type="PANTHER" id="PTHR46427:SF1">
    <property type="entry name" value="ANKYRIN REPEAT AND LEM DOMAIN-CONTAINING PROTEIN 1"/>
    <property type="match status" value="1"/>
</dbReference>
<evidence type="ECO:0000313" key="3">
    <source>
        <dbReference type="WormBase" id="F44E5.15"/>
    </source>
</evidence>
<organism evidence="1 2">
    <name type="scientific">Caenorhabditis elegans</name>
    <dbReference type="NCBI Taxonomy" id="6239"/>
    <lineage>
        <taxon>Eukaryota</taxon>
        <taxon>Metazoa</taxon>
        <taxon>Ecdysozoa</taxon>
        <taxon>Nematoda</taxon>
        <taxon>Chromadorea</taxon>
        <taxon>Rhabditida</taxon>
        <taxon>Rhabditina</taxon>
        <taxon>Rhabditomorpha</taxon>
        <taxon>Rhabditoidea</taxon>
        <taxon>Rhabditidae</taxon>
        <taxon>Peloderinae</taxon>
        <taxon>Caenorhabditis</taxon>
    </lineage>
</organism>
<dbReference type="AGR" id="WB:WBGene00206377"/>
<dbReference type="PhylomeDB" id="E7EM38"/>
<proteinExistence type="predicted"/>
<dbReference type="Pfam" id="PF22945">
    <property type="entry name" value="LEM-3_GIY-YIG"/>
    <property type="match status" value="1"/>
</dbReference>
<keyword evidence="2" id="KW-1185">Reference proteome</keyword>
<dbReference type="InterPro" id="IPR034998">
    <property type="entry name" value="ANKLE1"/>
</dbReference>
<dbReference type="WormBase" id="F44E5.15">
    <property type="protein sequence ID" value="CE45690"/>
    <property type="gene ID" value="WBGene00206377"/>
</dbReference>
<dbReference type="GO" id="GO:0004519">
    <property type="term" value="F:endonuclease activity"/>
    <property type="evidence" value="ECO:0007669"/>
    <property type="project" value="InterPro"/>
</dbReference>
<evidence type="ECO:0000313" key="2">
    <source>
        <dbReference type="Proteomes" id="UP000001940"/>
    </source>
</evidence>
<sequence>MQLLEIFSKKPLNVTHGIFKDISDRSEELGQMVSGCFPTDVWQEMERVDEQIKLDFPGTTAHCYLLLHPTLLGLEDVKFDNFVSYIFYVGKGTGFRSLHHFIEALQKENDPYIDSKCGSIVSIWNSGQEIGCVKIFVGVSSTVAQIKEAAMIKALSKHDLTNKIEGSFLGLSNIWNNKDKCQYGSFCIRKAYDQMKKDDIKRVSKSMVELFKDPETRKLFSH</sequence>
<dbReference type="EMBL" id="BX284602">
    <property type="protein sequence ID" value="CBY85346.1"/>
    <property type="molecule type" value="Genomic_DNA"/>
</dbReference>
<accession>E7EM38</accession>
<name>E7EM38_CAEEL</name>
<dbReference type="PANTHER" id="PTHR46427">
    <property type="entry name" value="ANKYRIN REPEAT AND LEM DOMAIN-CONTAINING PROTEIN 1"/>
    <property type="match status" value="1"/>
</dbReference>
<dbReference type="HOGENOM" id="CLU_1246344_0_0_1"/>
<dbReference type="CDD" id="cd10454">
    <property type="entry name" value="GIY-YIG_COG3680_Meta"/>
    <property type="match status" value="1"/>
</dbReference>
<gene>
    <name evidence="1" type="ORF">CELE_F44E5.15</name>
    <name evidence="1 3" type="ORF">F44E5.15</name>
</gene>
<dbReference type="KEGG" id="cel:CELE_F44E5.15"/>
<dbReference type="Proteomes" id="UP000001940">
    <property type="component" value="Chromosome II"/>
</dbReference>